<dbReference type="Pfam" id="PF05933">
    <property type="entry name" value="Fun_ATP-synt_8"/>
    <property type="match status" value="1"/>
</dbReference>
<dbReference type="EMBL" id="KY911088">
    <property type="protein sequence ID" value="AUN28075.1"/>
    <property type="molecule type" value="Genomic_DNA"/>
</dbReference>
<dbReference type="AlphaFoldDB" id="A0A2I6QCH6"/>
<feature type="transmembrane region" description="Helical" evidence="13">
    <location>
        <begin position="12"/>
        <end position="32"/>
    </location>
</feature>
<dbReference type="GO" id="GO:0016787">
    <property type="term" value="F:hydrolase activity"/>
    <property type="evidence" value="ECO:0007669"/>
    <property type="project" value="UniProtKB-KW"/>
</dbReference>
<evidence type="ECO:0000256" key="3">
    <source>
        <dbReference type="ARBA" id="ARBA00019651"/>
    </source>
</evidence>
<comment type="similarity">
    <text evidence="2 13">Belongs to the ATPase protein 8 family.</text>
</comment>
<proteinExistence type="inferred from homology"/>
<evidence type="ECO:0000256" key="12">
    <source>
        <dbReference type="ARBA" id="ARBA00023310"/>
    </source>
</evidence>
<dbReference type="InterPro" id="IPR009230">
    <property type="entry name" value="ATP_synth_su8_fun"/>
</dbReference>
<keyword evidence="14" id="KW-0378">Hydrolase</keyword>
<dbReference type="PANTHER" id="PTHR36101:SF1">
    <property type="entry name" value="ATP SYNTHASE PROTEIN 8"/>
    <property type="match status" value="1"/>
</dbReference>
<reference evidence="14" key="1">
    <citation type="submission" date="2017-04" db="EMBL/GenBank/DDBJ databases">
        <authorList>
            <person name="Afonso C.L."/>
            <person name="Miller P.J."/>
            <person name="Scott M.A."/>
            <person name="Spackman E."/>
            <person name="Goraichik I."/>
            <person name="Dimitrov K.M."/>
            <person name="Suarez D.L."/>
            <person name="Swayne D.E."/>
        </authorList>
    </citation>
    <scope>NUCLEOTIDE SEQUENCE</scope>
</reference>
<dbReference type="EMBL" id="KY911089">
    <property type="protein sequence ID" value="AUN28097.1"/>
    <property type="molecule type" value="Genomic_DNA"/>
</dbReference>
<comment type="subunit">
    <text evidence="13">F-type ATPases have 2 components, CF(1) - the catalytic core - and CF(0) - the membrane proton channel.</text>
</comment>
<comment type="subcellular location">
    <subcellularLocation>
        <location evidence="13">Mitochondrion inner membrane</location>
        <topology evidence="13">Single-pass membrane protein</topology>
    </subcellularLocation>
    <subcellularLocation>
        <location evidence="1">Mitochondrion membrane</location>
        <topology evidence="1">Single-pass membrane protein</topology>
    </subcellularLocation>
</comment>
<evidence type="ECO:0000256" key="5">
    <source>
        <dbReference type="ARBA" id="ARBA00022547"/>
    </source>
</evidence>
<keyword evidence="8 13" id="KW-1133">Transmembrane helix</keyword>
<dbReference type="GO" id="GO:0005743">
    <property type="term" value="C:mitochondrial inner membrane"/>
    <property type="evidence" value="ECO:0007669"/>
    <property type="project" value="UniProtKB-SubCell"/>
</dbReference>
<keyword evidence="7 13" id="KW-0375">Hydrogen ion transport</keyword>
<protein>
    <recommendedName>
        <fullName evidence="3 13">ATP synthase protein 8</fullName>
    </recommendedName>
</protein>
<keyword evidence="9 13" id="KW-0406">Ion transport</keyword>
<evidence type="ECO:0000256" key="10">
    <source>
        <dbReference type="ARBA" id="ARBA00023128"/>
    </source>
</evidence>
<organism evidence="14">
    <name type="scientific">Malassezia globosa</name>
    <dbReference type="NCBI Taxonomy" id="76773"/>
    <lineage>
        <taxon>Eukaryota</taxon>
        <taxon>Fungi</taxon>
        <taxon>Dikarya</taxon>
        <taxon>Basidiomycota</taxon>
        <taxon>Ustilaginomycotina</taxon>
        <taxon>Malasseziomycetes</taxon>
        <taxon>Malasseziales</taxon>
        <taxon>Malasseziaceae</taxon>
        <taxon>Malassezia</taxon>
    </lineage>
</organism>
<evidence type="ECO:0000256" key="6">
    <source>
        <dbReference type="ARBA" id="ARBA00022692"/>
    </source>
</evidence>
<evidence type="ECO:0000256" key="4">
    <source>
        <dbReference type="ARBA" id="ARBA00022448"/>
    </source>
</evidence>
<dbReference type="GO" id="GO:0045259">
    <property type="term" value="C:proton-transporting ATP synthase complex"/>
    <property type="evidence" value="ECO:0007669"/>
    <property type="project" value="UniProtKB-KW"/>
</dbReference>
<evidence type="ECO:0000256" key="7">
    <source>
        <dbReference type="ARBA" id="ARBA00022781"/>
    </source>
</evidence>
<evidence type="ECO:0000256" key="11">
    <source>
        <dbReference type="ARBA" id="ARBA00023136"/>
    </source>
</evidence>
<comment type="function">
    <text evidence="13">Mitochondrial membrane ATP synthase (F(1)F(0) ATP synthase or Complex V) produces ATP from ADP in the presence of a proton gradient across the membrane which is generated by electron transport complexes of the respiratory chain. F-type ATPases consist of two structural domains, F(1) - containing the extramembraneous catalytic core and F(0) - containing the membrane proton channel, linked together by a central stalk and a peripheral stalk. During catalysis, ATP synthesis in the catalytic domain of F(1) is coupled via a rotary mechanism of the central stalk subunits to proton translocation. Part of the complex F(0) domain. Minor subunit located with subunit a in the membrane.</text>
</comment>
<geneLocation type="mitochondrion" evidence="14"/>
<gene>
    <name evidence="14" type="primary">atp8</name>
</gene>
<keyword evidence="4 13" id="KW-0813">Transport</keyword>
<name>A0A2I6QCH6_9BASI</name>
<dbReference type="EMBL" id="KY911087">
    <property type="protein sequence ID" value="AUN28058.1"/>
    <property type="molecule type" value="Genomic_DNA"/>
</dbReference>
<evidence type="ECO:0000256" key="1">
    <source>
        <dbReference type="ARBA" id="ARBA00004304"/>
    </source>
</evidence>
<dbReference type="GO" id="GO:0046933">
    <property type="term" value="F:proton-transporting ATP synthase activity, rotational mechanism"/>
    <property type="evidence" value="ECO:0007669"/>
    <property type="project" value="TreeGrafter"/>
</dbReference>
<evidence type="ECO:0000256" key="2">
    <source>
        <dbReference type="ARBA" id="ARBA00008892"/>
    </source>
</evidence>
<keyword evidence="10 13" id="KW-0496">Mitochondrion</keyword>
<evidence type="ECO:0000256" key="8">
    <source>
        <dbReference type="ARBA" id="ARBA00022989"/>
    </source>
</evidence>
<keyword evidence="12 13" id="KW-0066">ATP synthesis</keyword>
<keyword evidence="5 13" id="KW-0138">CF(0)</keyword>
<evidence type="ECO:0000313" key="14">
    <source>
        <dbReference type="EMBL" id="AUN28075.1"/>
    </source>
</evidence>
<keyword evidence="6 13" id="KW-0812">Transmembrane</keyword>
<sequence length="50" mass="5973">MPQLVPFYFVNQLSFVLFGLFVLIFLFSRYILPAFLELQVVRLYITKLQS</sequence>
<keyword evidence="11 13" id="KW-0472">Membrane</keyword>
<evidence type="ECO:0000256" key="9">
    <source>
        <dbReference type="ARBA" id="ARBA00023065"/>
    </source>
</evidence>
<accession>A0A2I6QCH6</accession>
<dbReference type="PANTHER" id="PTHR36101">
    <property type="entry name" value="ATP SYNTHASE PROTEIN 8"/>
    <property type="match status" value="1"/>
</dbReference>
<evidence type="ECO:0000256" key="13">
    <source>
        <dbReference type="RuleBase" id="RU368038"/>
    </source>
</evidence>